<reference evidence="1 2" key="1">
    <citation type="journal article" date="2024" name="G3 (Bethesda)">
        <title>Genome assembly of Hibiscus sabdariffa L. provides insights into metabolisms of medicinal natural products.</title>
        <authorList>
            <person name="Kim T."/>
        </authorList>
    </citation>
    <scope>NUCLEOTIDE SEQUENCE [LARGE SCALE GENOMIC DNA]</scope>
    <source>
        <strain evidence="1">TK-2024</strain>
        <tissue evidence="1">Old leaves</tissue>
    </source>
</reference>
<accession>A0ABR2NGI1</accession>
<dbReference type="EMBL" id="JBBPBN010000149">
    <property type="protein sequence ID" value="KAK8975276.1"/>
    <property type="molecule type" value="Genomic_DNA"/>
</dbReference>
<protein>
    <recommendedName>
        <fullName evidence="3">C2 domain-containing protein</fullName>
    </recommendedName>
</protein>
<comment type="caution">
    <text evidence="1">The sequence shown here is derived from an EMBL/GenBank/DDBJ whole genome shotgun (WGS) entry which is preliminary data.</text>
</comment>
<sequence length="97" mass="10855">MGNTINAKDLHLKWEEQLIVLSFSQHHIHIDVWINGMATPKYSDIVIAKNIGPSSDEDMLPVMQAQVSSSAIFDVRPMLPHCLEDSRDTKAKGSLLK</sequence>
<proteinExistence type="predicted"/>
<name>A0ABR2NGI1_9ROSI</name>
<gene>
    <name evidence="1" type="ORF">V6N11_046742</name>
</gene>
<evidence type="ECO:0000313" key="2">
    <source>
        <dbReference type="Proteomes" id="UP001396334"/>
    </source>
</evidence>
<keyword evidence="2" id="KW-1185">Reference proteome</keyword>
<dbReference type="Proteomes" id="UP001396334">
    <property type="component" value="Unassembled WGS sequence"/>
</dbReference>
<evidence type="ECO:0008006" key="3">
    <source>
        <dbReference type="Google" id="ProtNLM"/>
    </source>
</evidence>
<evidence type="ECO:0000313" key="1">
    <source>
        <dbReference type="EMBL" id="KAK8975276.1"/>
    </source>
</evidence>
<organism evidence="1 2">
    <name type="scientific">Hibiscus sabdariffa</name>
    <name type="common">roselle</name>
    <dbReference type="NCBI Taxonomy" id="183260"/>
    <lineage>
        <taxon>Eukaryota</taxon>
        <taxon>Viridiplantae</taxon>
        <taxon>Streptophyta</taxon>
        <taxon>Embryophyta</taxon>
        <taxon>Tracheophyta</taxon>
        <taxon>Spermatophyta</taxon>
        <taxon>Magnoliopsida</taxon>
        <taxon>eudicotyledons</taxon>
        <taxon>Gunneridae</taxon>
        <taxon>Pentapetalae</taxon>
        <taxon>rosids</taxon>
        <taxon>malvids</taxon>
        <taxon>Malvales</taxon>
        <taxon>Malvaceae</taxon>
        <taxon>Malvoideae</taxon>
        <taxon>Hibiscus</taxon>
    </lineage>
</organism>